<protein>
    <submittedName>
        <fullName evidence="1">Uncharacterized protein</fullName>
    </submittedName>
</protein>
<comment type="caution">
    <text evidence="1">The sequence shown here is derived from an EMBL/GenBank/DDBJ whole genome shotgun (WGS) entry which is preliminary data.</text>
</comment>
<dbReference type="EMBL" id="JABFUD020000020">
    <property type="protein sequence ID" value="KAI5064442.1"/>
    <property type="molecule type" value="Genomic_DNA"/>
</dbReference>
<gene>
    <name evidence="1" type="ORF">GOP47_0021112</name>
</gene>
<evidence type="ECO:0000313" key="2">
    <source>
        <dbReference type="Proteomes" id="UP000886520"/>
    </source>
</evidence>
<keyword evidence="2" id="KW-1185">Reference proteome</keyword>
<accession>A0A9D4UAV8</accession>
<dbReference type="Proteomes" id="UP000886520">
    <property type="component" value="Chromosome 20"/>
</dbReference>
<name>A0A9D4UAV8_ADICA</name>
<sequence>MTSLRPLSLQVAASSHSLGDIPTPYCSRHLFSVLLQASPLAAPQHGSALNTSLPLQLPVSCFYLDSFPWRFLSSLLATSLIATSCGSATSLYSSMKPLQIAPLISSSSL</sequence>
<reference evidence="1" key="1">
    <citation type="submission" date="2021-01" db="EMBL/GenBank/DDBJ databases">
        <title>Adiantum capillus-veneris genome.</title>
        <authorList>
            <person name="Fang Y."/>
            <person name="Liao Q."/>
        </authorList>
    </citation>
    <scope>NUCLEOTIDE SEQUENCE</scope>
    <source>
        <strain evidence="1">H3</strain>
        <tissue evidence="1">Leaf</tissue>
    </source>
</reference>
<evidence type="ECO:0000313" key="1">
    <source>
        <dbReference type="EMBL" id="KAI5064442.1"/>
    </source>
</evidence>
<proteinExistence type="predicted"/>
<dbReference type="AlphaFoldDB" id="A0A9D4UAV8"/>
<organism evidence="1 2">
    <name type="scientific">Adiantum capillus-veneris</name>
    <name type="common">Maidenhair fern</name>
    <dbReference type="NCBI Taxonomy" id="13818"/>
    <lineage>
        <taxon>Eukaryota</taxon>
        <taxon>Viridiplantae</taxon>
        <taxon>Streptophyta</taxon>
        <taxon>Embryophyta</taxon>
        <taxon>Tracheophyta</taxon>
        <taxon>Polypodiopsida</taxon>
        <taxon>Polypodiidae</taxon>
        <taxon>Polypodiales</taxon>
        <taxon>Pteridineae</taxon>
        <taxon>Pteridaceae</taxon>
        <taxon>Vittarioideae</taxon>
        <taxon>Adiantum</taxon>
    </lineage>
</organism>